<feature type="compositionally biased region" description="Polar residues" evidence="1">
    <location>
        <begin position="260"/>
        <end position="274"/>
    </location>
</feature>
<gene>
    <name evidence="2" type="ORF">MEDL_23172</name>
</gene>
<feature type="region of interest" description="Disordered" evidence="1">
    <location>
        <begin position="123"/>
        <end position="296"/>
    </location>
</feature>
<dbReference type="EMBL" id="CAJPWZ010001128">
    <property type="protein sequence ID" value="CAG2209024.1"/>
    <property type="molecule type" value="Genomic_DNA"/>
</dbReference>
<comment type="caution">
    <text evidence="2">The sequence shown here is derived from an EMBL/GenBank/DDBJ whole genome shotgun (WGS) entry which is preliminary data.</text>
</comment>
<feature type="compositionally biased region" description="Basic residues" evidence="1">
    <location>
        <begin position="192"/>
        <end position="204"/>
    </location>
</feature>
<feature type="region of interest" description="Disordered" evidence="1">
    <location>
        <begin position="1"/>
        <end position="23"/>
    </location>
</feature>
<feature type="compositionally biased region" description="Polar residues" evidence="1">
    <location>
        <begin position="205"/>
        <end position="222"/>
    </location>
</feature>
<feature type="compositionally biased region" description="Polar residues" evidence="1">
    <location>
        <begin position="13"/>
        <end position="23"/>
    </location>
</feature>
<accession>A0A8S3RK63</accession>
<feature type="region of interest" description="Disordered" evidence="1">
    <location>
        <begin position="50"/>
        <end position="83"/>
    </location>
</feature>
<reference evidence="2" key="1">
    <citation type="submission" date="2021-03" db="EMBL/GenBank/DDBJ databases">
        <authorList>
            <person name="Bekaert M."/>
        </authorList>
    </citation>
    <scope>NUCLEOTIDE SEQUENCE</scope>
</reference>
<dbReference type="AlphaFoldDB" id="A0A8S3RK63"/>
<feature type="compositionally biased region" description="Low complexity" evidence="1">
    <location>
        <begin position="160"/>
        <end position="173"/>
    </location>
</feature>
<keyword evidence="3" id="KW-1185">Reference proteome</keyword>
<proteinExistence type="predicted"/>
<sequence length="472" mass="53775">MPTEFVVSEKSRNASMSTKSNNYINSCTEPQDAILDMIDKSNKFQNHFMPKKNDKIQPNSNSMDKIQDQFAGSRKNVQDSSVQNRMEKLQDHFIPSKMNKIQEHLMSRKSDKVQDRYLTKNKDQVQDHLTSSPSSSPSFQYQRKHPKMAAHHRQSHMKNSDSSSGESPKSSSKVDPYSRVHNVPQHEALSHSQRKYHDHSHGKSKFQNTSRIPHQEMSTQSLHQKEQTVSKGRIDKFQPVLQQSEPLSLSTRLRTEQAHNKSSLSNMHRSQSFDQPHVKSHLSFQHAPPCSEKSAVCSPIPSSSASYVASSKGSVFDFQNSIHSVRQISNQGLLSSSNQGLEFTDYEDVSSPEEVEVYPTTPQKKEIPQKLLPPYQLENETISIHSSDKGQSSRVNIPEHFDFKSSLNPRVQYVGQRNVVDSGNRVFQEQRRMPPNFYLPPRLVHKPSDMFDPSVQFEFGTGDISDSILDNI</sequence>
<name>A0A8S3RK63_MYTED</name>
<dbReference type="Proteomes" id="UP000683360">
    <property type="component" value="Unassembled WGS sequence"/>
</dbReference>
<evidence type="ECO:0000256" key="1">
    <source>
        <dbReference type="SAM" id="MobiDB-lite"/>
    </source>
</evidence>
<evidence type="ECO:0000313" key="2">
    <source>
        <dbReference type="EMBL" id="CAG2209024.1"/>
    </source>
</evidence>
<protein>
    <submittedName>
        <fullName evidence="2">Uncharacterized protein</fullName>
    </submittedName>
</protein>
<feature type="compositionally biased region" description="Basic residues" evidence="1">
    <location>
        <begin position="142"/>
        <end position="156"/>
    </location>
</feature>
<evidence type="ECO:0000313" key="3">
    <source>
        <dbReference type="Proteomes" id="UP000683360"/>
    </source>
</evidence>
<feature type="compositionally biased region" description="Basic and acidic residues" evidence="1">
    <location>
        <begin position="223"/>
        <end position="236"/>
    </location>
</feature>
<feature type="compositionally biased region" description="Polar residues" evidence="1">
    <location>
        <begin position="240"/>
        <end position="252"/>
    </location>
</feature>
<organism evidence="2 3">
    <name type="scientific">Mytilus edulis</name>
    <name type="common">Blue mussel</name>
    <dbReference type="NCBI Taxonomy" id="6550"/>
    <lineage>
        <taxon>Eukaryota</taxon>
        <taxon>Metazoa</taxon>
        <taxon>Spiralia</taxon>
        <taxon>Lophotrochozoa</taxon>
        <taxon>Mollusca</taxon>
        <taxon>Bivalvia</taxon>
        <taxon>Autobranchia</taxon>
        <taxon>Pteriomorphia</taxon>
        <taxon>Mytilida</taxon>
        <taxon>Mytiloidea</taxon>
        <taxon>Mytilidae</taxon>
        <taxon>Mytilinae</taxon>
        <taxon>Mytilus</taxon>
    </lineage>
</organism>